<name>A0ABV0SAR0_9TELE</name>
<feature type="non-terminal residue" evidence="2">
    <location>
        <position position="230"/>
    </location>
</feature>
<dbReference type="InterPro" id="IPR039656">
    <property type="entry name" value="SYNRG"/>
</dbReference>
<feature type="region of interest" description="Disordered" evidence="1">
    <location>
        <begin position="17"/>
        <end position="57"/>
    </location>
</feature>
<feature type="compositionally biased region" description="Basic and acidic residues" evidence="1">
    <location>
        <begin position="19"/>
        <end position="34"/>
    </location>
</feature>
<protein>
    <submittedName>
        <fullName evidence="2">Uncharacterized protein</fullName>
    </submittedName>
</protein>
<gene>
    <name evidence="2" type="ORF">XENOCAPTIV_017911</name>
</gene>
<proteinExistence type="predicted"/>
<dbReference type="EMBL" id="JAHRIN010075994">
    <property type="protein sequence ID" value="MEQ2217654.1"/>
    <property type="molecule type" value="Genomic_DNA"/>
</dbReference>
<organism evidence="2 3">
    <name type="scientific">Xenoophorus captivus</name>
    <dbReference type="NCBI Taxonomy" id="1517983"/>
    <lineage>
        <taxon>Eukaryota</taxon>
        <taxon>Metazoa</taxon>
        <taxon>Chordata</taxon>
        <taxon>Craniata</taxon>
        <taxon>Vertebrata</taxon>
        <taxon>Euteleostomi</taxon>
        <taxon>Actinopterygii</taxon>
        <taxon>Neopterygii</taxon>
        <taxon>Teleostei</taxon>
        <taxon>Neoteleostei</taxon>
        <taxon>Acanthomorphata</taxon>
        <taxon>Ovalentaria</taxon>
        <taxon>Atherinomorphae</taxon>
        <taxon>Cyprinodontiformes</taxon>
        <taxon>Goodeidae</taxon>
        <taxon>Xenoophorus</taxon>
    </lineage>
</organism>
<evidence type="ECO:0000256" key="1">
    <source>
        <dbReference type="SAM" id="MobiDB-lite"/>
    </source>
</evidence>
<dbReference type="PANTHER" id="PTHR15463">
    <property type="entry name" value="AP1 GAMMA SUBUNIT BINDING PROTEIN 1"/>
    <property type="match status" value="1"/>
</dbReference>
<feature type="compositionally biased region" description="Polar residues" evidence="1">
    <location>
        <begin position="39"/>
        <end position="57"/>
    </location>
</feature>
<sequence length="230" mass="25123">MKFDPFGTSALSTLSSYDWSDREESLAGEQRKPQGLEGASSSSLAPSQKNELSFGSAENISSSSLAKITTSLTAENGSSGDDKFEAFADFGSCDRPADDDDFGEFASTLSEKSDSPAVTAEVGSEGNQSETSEEFGVLQADKPKFGKFDFLKASAQTNVKSSEEMIKNELATFDLSVQAPEQPFRDRSNTLNEKPTLPVIRDKYKDLTGEVEESERYAYEWQRCLESAME</sequence>
<accession>A0ABV0SAR0</accession>
<dbReference type="Proteomes" id="UP001434883">
    <property type="component" value="Unassembled WGS sequence"/>
</dbReference>
<reference evidence="2 3" key="1">
    <citation type="submission" date="2021-06" db="EMBL/GenBank/DDBJ databases">
        <authorList>
            <person name="Palmer J.M."/>
        </authorList>
    </citation>
    <scope>NUCLEOTIDE SEQUENCE [LARGE SCALE GENOMIC DNA]</scope>
    <source>
        <strain evidence="2 3">XC_2019</strain>
        <tissue evidence="2">Muscle</tissue>
    </source>
</reference>
<evidence type="ECO:0000313" key="3">
    <source>
        <dbReference type="Proteomes" id="UP001434883"/>
    </source>
</evidence>
<dbReference type="PANTHER" id="PTHR15463:SF2">
    <property type="entry name" value="SYNERGIN GAMMA"/>
    <property type="match status" value="1"/>
</dbReference>
<feature type="region of interest" description="Disordered" evidence="1">
    <location>
        <begin position="98"/>
        <end position="136"/>
    </location>
</feature>
<comment type="caution">
    <text evidence="2">The sequence shown here is derived from an EMBL/GenBank/DDBJ whole genome shotgun (WGS) entry which is preliminary data.</text>
</comment>
<evidence type="ECO:0000313" key="2">
    <source>
        <dbReference type="EMBL" id="MEQ2217654.1"/>
    </source>
</evidence>
<keyword evidence="3" id="KW-1185">Reference proteome</keyword>